<gene>
    <name evidence="1" type="ORF">H1P_3240014</name>
</gene>
<dbReference type="AlphaFoldDB" id="A0A563VV51"/>
<reference evidence="1 2" key="1">
    <citation type="submission" date="2019-01" db="EMBL/GenBank/DDBJ databases">
        <authorList>
            <person name="Brito A."/>
        </authorList>
    </citation>
    <scope>NUCLEOTIDE SEQUENCE [LARGE SCALE GENOMIC DNA]</scope>
    <source>
        <strain evidence="1">1</strain>
    </source>
</reference>
<evidence type="ECO:0000313" key="2">
    <source>
        <dbReference type="Proteomes" id="UP000320055"/>
    </source>
</evidence>
<dbReference type="Proteomes" id="UP000320055">
    <property type="component" value="Unassembled WGS sequence"/>
</dbReference>
<organism evidence="1 2">
    <name type="scientific">Hyella patelloides LEGE 07179</name>
    <dbReference type="NCBI Taxonomy" id="945734"/>
    <lineage>
        <taxon>Bacteria</taxon>
        <taxon>Bacillati</taxon>
        <taxon>Cyanobacteriota</taxon>
        <taxon>Cyanophyceae</taxon>
        <taxon>Pleurocapsales</taxon>
        <taxon>Hyellaceae</taxon>
        <taxon>Hyella</taxon>
    </lineage>
</organism>
<proteinExistence type="predicted"/>
<sequence>MIILTLLPKIPAFELRPGSFSHIAIAINETDFLVKTEYHSP</sequence>
<dbReference type="EMBL" id="CAACVJ010000251">
    <property type="protein sequence ID" value="VEP15312.1"/>
    <property type="molecule type" value="Genomic_DNA"/>
</dbReference>
<name>A0A563VV51_9CYAN</name>
<keyword evidence="2" id="KW-1185">Reference proteome</keyword>
<protein>
    <submittedName>
        <fullName evidence="1">Uncharacterized protein</fullName>
    </submittedName>
</protein>
<dbReference type="RefSeq" id="WP_281291251.1">
    <property type="nucleotide sequence ID" value="NZ_LR214061.1"/>
</dbReference>
<evidence type="ECO:0000313" key="1">
    <source>
        <dbReference type="EMBL" id="VEP15312.1"/>
    </source>
</evidence>
<accession>A0A563VV51</accession>